<keyword evidence="5" id="KW-0677">Repeat</keyword>
<dbReference type="InterPro" id="IPR036736">
    <property type="entry name" value="ACP-like_sf"/>
</dbReference>
<dbReference type="Gene3D" id="3.30.559.30">
    <property type="entry name" value="Nonribosomal peptide synthetase, condensation domain"/>
    <property type="match status" value="4"/>
</dbReference>
<dbReference type="OrthoDB" id="2378856at2"/>
<dbReference type="Gene3D" id="2.30.38.10">
    <property type="entry name" value="Luciferase, Domain 3"/>
    <property type="match status" value="2"/>
</dbReference>
<dbReference type="InterPro" id="IPR042099">
    <property type="entry name" value="ANL_N_sf"/>
</dbReference>
<dbReference type="InterPro" id="IPR006162">
    <property type="entry name" value="Ppantetheine_attach_site"/>
</dbReference>
<dbReference type="Pfam" id="PF13193">
    <property type="entry name" value="AMP-binding_C"/>
    <property type="match status" value="3"/>
</dbReference>
<dbReference type="Pfam" id="PF00668">
    <property type="entry name" value="Condensation"/>
    <property type="match status" value="4"/>
</dbReference>
<dbReference type="InterPro" id="IPR045851">
    <property type="entry name" value="AMP-bd_C_sf"/>
</dbReference>
<dbReference type="GO" id="GO:0008610">
    <property type="term" value="P:lipid biosynthetic process"/>
    <property type="evidence" value="ECO:0007669"/>
    <property type="project" value="UniProtKB-ARBA"/>
</dbReference>
<feature type="compositionally biased region" description="Basic and acidic residues" evidence="7">
    <location>
        <begin position="2313"/>
        <end position="2326"/>
    </location>
</feature>
<dbReference type="SMART" id="SM00823">
    <property type="entry name" value="PKS_PP"/>
    <property type="match status" value="3"/>
</dbReference>
<gene>
    <name evidence="9" type="ORF">FHX81_1019</name>
</gene>
<evidence type="ECO:0000256" key="1">
    <source>
        <dbReference type="ARBA" id="ARBA00001957"/>
    </source>
</evidence>
<dbReference type="InterPro" id="IPR023213">
    <property type="entry name" value="CAT-like_dom_sf"/>
</dbReference>
<dbReference type="GO" id="GO:0044550">
    <property type="term" value="P:secondary metabolite biosynthetic process"/>
    <property type="evidence" value="ECO:0007669"/>
    <property type="project" value="TreeGrafter"/>
</dbReference>
<dbReference type="Proteomes" id="UP000316628">
    <property type="component" value="Unassembled WGS sequence"/>
</dbReference>
<dbReference type="Gene3D" id="1.10.1200.10">
    <property type="entry name" value="ACP-like"/>
    <property type="match status" value="3"/>
</dbReference>
<dbReference type="Gene3D" id="3.30.559.10">
    <property type="entry name" value="Chloramphenicol acetyltransferase-like domain"/>
    <property type="match status" value="4"/>
</dbReference>
<evidence type="ECO:0000313" key="9">
    <source>
        <dbReference type="EMBL" id="TQM78741.1"/>
    </source>
</evidence>
<dbReference type="FunFam" id="3.30.300.30:FF:000010">
    <property type="entry name" value="Enterobactin synthetase component F"/>
    <property type="match status" value="3"/>
</dbReference>
<dbReference type="RefSeq" id="WP_141975499.1">
    <property type="nucleotide sequence ID" value="NZ_VFPP01000001.1"/>
</dbReference>
<accession>A0A543J7D9</accession>
<evidence type="ECO:0000313" key="10">
    <source>
        <dbReference type="Proteomes" id="UP000316628"/>
    </source>
</evidence>
<dbReference type="InterPro" id="IPR020806">
    <property type="entry name" value="PKS_PP-bd"/>
</dbReference>
<dbReference type="Gene3D" id="3.40.50.980">
    <property type="match status" value="4"/>
</dbReference>
<comment type="caution">
    <text evidence="9">The sequence shown here is derived from an EMBL/GenBank/DDBJ whole genome shotgun (WGS) entry which is preliminary data.</text>
</comment>
<dbReference type="InterPro" id="IPR010071">
    <property type="entry name" value="AA_adenyl_dom"/>
</dbReference>
<dbReference type="GO" id="GO:0043041">
    <property type="term" value="P:amino acid activation for nonribosomal peptide biosynthetic process"/>
    <property type="evidence" value="ECO:0007669"/>
    <property type="project" value="TreeGrafter"/>
</dbReference>
<dbReference type="FunFam" id="3.30.559.30:FF:000001">
    <property type="entry name" value="Non-ribosomal peptide synthetase"/>
    <property type="match status" value="1"/>
</dbReference>
<feature type="domain" description="Carrier" evidence="8">
    <location>
        <begin position="959"/>
        <end position="1034"/>
    </location>
</feature>
<feature type="compositionally biased region" description="Acidic residues" evidence="7">
    <location>
        <begin position="3633"/>
        <end position="3650"/>
    </location>
</feature>
<dbReference type="InterPro" id="IPR000873">
    <property type="entry name" value="AMP-dep_synth/lig_dom"/>
</dbReference>
<keyword evidence="6" id="KW-0045">Antibiotic biosynthesis</keyword>
<dbReference type="Pfam" id="PF00501">
    <property type="entry name" value="AMP-binding"/>
    <property type="match status" value="3"/>
</dbReference>
<comment type="cofactor">
    <cofactor evidence="1">
        <name>pantetheine 4'-phosphate</name>
        <dbReference type="ChEBI" id="CHEBI:47942"/>
    </cofactor>
</comment>
<dbReference type="NCBIfam" id="TIGR01720">
    <property type="entry name" value="NRPS-para261"/>
    <property type="match status" value="1"/>
</dbReference>
<protein>
    <submittedName>
        <fullName evidence="9">Non-ribosomal peptide synthase protein (TIGR01720 family)/amino acid adenylation domain-containing protein</fullName>
    </submittedName>
</protein>
<evidence type="ECO:0000256" key="6">
    <source>
        <dbReference type="ARBA" id="ARBA00023194"/>
    </source>
</evidence>
<evidence type="ECO:0000259" key="8">
    <source>
        <dbReference type="PROSITE" id="PS50075"/>
    </source>
</evidence>
<dbReference type="InterPro" id="IPR010060">
    <property type="entry name" value="NRPS_synth"/>
</dbReference>
<dbReference type="GO" id="GO:0072330">
    <property type="term" value="P:monocarboxylic acid biosynthetic process"/>
    <property type="evidence" value="ECO:0007669"/>
    <property type="project" value="UniProtKB-ARBA"/>
</dbReference>
<dbReference type="CDD" id="cd05930">
    <property type="entry name" value="A_NRPS"/>
    <property type="match status" value="2"/>
</dbReference>
<reference evidence="9 10" key="1">
    <citation type="submission" date="2019-06" db="EMBL/GenBank/DDBJ databases">
        <title>Sequencing the genomes of 1000 actinobacteria strains.</title>
        <authorList>
            <person name="Klenk H.-P."/>
        </authorList>
    </citation>
    <scope>NUCLEOTIDE SEQUENCE [LARGE SCALE GENOMIC DNA]</scope>
    <source>
        <strain evidence="9 10">DSM 45456</strain>
    </source>
</reference>
<dbReference type="GO" id="GO:0017000">
    <property type="term" value="P:antibiotic biosynthetic process"/>
    <property type="evidence" value="ECO:0007669"/>
    <property type="project" value="UniProtKB-KW"/>
</dbReference>
<dbReference type="PANTHER" id="PTHR45527:SF1">
    <property type="entry name" value="FATTY ACID SYNTHASE"/>
    <property type="match status" value="1"/>
</dbReference>
<dbReference type="GO" id="GO:0005829">
    <property type="term" value="C:cytosol"/>
    <property type="evidence" value="ECO:0007669"/>
    <property type="project" value="TreeGrafter"/>
</dbReference>
<evidence type="ECO:0000256" key="3">
    <source>
        <dbReference type="ARBA" id="ARBA00022450"/>
    </source>
</evidence>
<dbReference type="InterPro" id="IPR025110">
    <property type="entry name" value="AMP-bd_C"/>
</dbReference>
<evidence type="ECO:0000256" key="7">
    <source>
        <dbReference type="SAM" id="MobiDB-lite"/>
    </source>
</evidence>
<dbReference type="EMBL" id="VFPP01000001">
    <property type="protein sequence ID" value="TQM78741.1"/>
    <property type="molecule type" value="Genomic_DNA"/>
</dbReference>
<dbReference type="FunFam" id="2.30.38.10:FF:000001">
    <property type="entry name" value="Non-ribosomal peptide synthetase PvdI"/>
    <property type="match status" value="2"/>
</dbReference>
<dbReference type="GO" id="GO:0003824">
    <property type="term" value="F:catalytic activity"/>
    <property type="evidence" value="ECO:0007669"/>
    <property type="project" value="InterPro"/>
</dbReference>
<feature type="region of interest" description="Disordered" evidence="7">
    <location>
        <begin position="2310"/>
        <end position="2330"/>
    </location>
</feature>
<evidence type="ECO:0000256" key="2">
    <source>
        <dbReference type="ARBA" id="ARBA00006432"/>
    </source>
</evidence>
<keyword evidence="3" id="KW-0596">Phosphopantetheine</keyword>
<proteinExistence type="inferred from homology"/>
<dbReference type="InterPro" id="IPR001242">
    <property type="entry name" value="Condensation_dom"/>
</dbReference>
<dbReference type="Pfam" id="PF00550">
    <property type="entry name" value="PP-binding"/>
    <property type="match status" value="3"/>
</dbReference>
<dbReference type="PROSITE" id="PS00455">
    <property type="entry name" value="AMP_BINDING"/>
    <property type="match status" value="3"/>
</dbReference>
<evidence type="ECO:0000256" key="4">
    <source>
        <dbReference type="ARBA" id="ARBA00022553"/>
    </source>
</evidence>
<dbReference type="SUPFAM" id="SSF52777">
    <property type="entry name" value="CoA-dependent acyltransferases"/>
    <property type="match status" value="8"/>
</dbReference>
<dbReference type="Gene3D" id="3.40.50.12780">
    <property type="entry name" value="N-terminal domain of ligase-like"/>
    <property type="match status" value="1"/>
</dbReference>
<evidence type="ECO:0000256" key="5">
    <source>
        <dbReference type="ARBA" id="ARBA00022737"/>
    </source>
</evidence>
<dbReference type="PROSITE" id="PS00012">
    <property type="entry name" value="PHOSPHOPANTETHEINE"/>
    <property type="match status" value="3"/>
</dbReference>
<organism evidence="9 10">
    <name type="scientific">Saccharothrix saharensis</name>
    <dbReference type="NCBI Taxonomy" id="571190"/>
    <lineage>
        <taxon>Bacteria</taxon>
        <taxon>Bacillati</taxon>
        <taxon>Actinomycetota</taxon>
        <taxon>Actinomycetes</taxon>
        <taxon>Pseudonocardiales</taxon>
        <taxon>Pseudonocardiaceae</taxon>
        <taxon>Saccharothrix</taxon>
    </lineage>
</organism>
<dbReference type="CDD" id="cd12117">
    <property type="entry name" value="A_NRPS_Srf_like"/>
    <property type="match status" value="1"/>
</dbReference>
<feature type="domain" description="Carrier" evidence="8">
    <location>
        <begin position="3067"/>
        <end position="3141"/>
    </location>
</feature>
<dbReference type="InterPro" id="IPR020845">
    <property type="entry name" value="AMP-binding_CS"/>
</dbReference>
<dbReference type="SUPFAM" id="SSF56801">
    <property type="entry name" value="Acetyl-CoA synthetase-like"/>
    <property type="match status" value="3"/>
</dbReference>
<dbReference type="NCBIfam" id="TIGR01733">
    <property type="entry name" value="AA-adenyl-dom"/>
    <property type="match status" value="3"/>
</dbReference>
<dbReference type="GO" id="GO:0031177">
    <property type="term" value="F:phosphopantetheine binding"/>
    <property type="evidence" value="ECO:0007669"/>
    <property type="project" value="InterPro"/>
</dbReference>
<dbReference type="CDD" id="cd19540">
    <property type="entry name" value="LCL_NRPS-like"/>
    <property type="match status" value="2"/>
</dbReference>
<dbReference type="PANTHER" id="PTHR45527">
    <property type="entry name" value="NONRIBOSOMAL PEPTIDE SYNTHETASE"/>
    <property type="match status" value="1"/>
</dbReference>
<keyword evidence="10" id="KW-1185">Reference proteome</keyword>
<dbReference type="FunFam" id="1.10.1200.10:FF:000016">
    <property type="entry name" value="Non-ribosomal peptide synthase"/>
    <property type="match status" value="2"/>
</dbReference>
<feature type="region of interest" description="Disordered" evidence="7">
    <location>
        <begin position="3631"/>
        <end position="3650"/>
    </location>
</feature>
<keyword evidence="4" id="KW-0597">Phosphoprotein</keyword>
<dbReference type="SUPFAM" id="SSF47336">
    <property type="entry name" value="ACP-like"/>
    <property type="match status" value="3"/>
</dbReference>
<comment type="similarity">
    <text evidence="2">Belongs to the ATP-dependent AMP-binding enzyme family.</text>
</comment>
<dbReference type="NCBIfam" id="NF003417">
    <property type="entry name" value="PRK04813.1"/>
    <property type="match status" value="3"/>
</dbReference>
<dbReference type="FunFam" id="1.10.1200.10:FF:000005">
    <property type="entry name" value="Nonribosomal peptide synthetase 1"/>
    <property type="match status" value="1"/>
</dbReference>
<dbReference type="PROSITE" id="PS50075">
    <property type="entry name" value="CARRIER"/>
    <property type="match status" value="3"/>
</dbReference>
<sequence length="3650" mass="391471">MSEDRRRWPLSPGQLGIWYGQRLNPDNVFVMSEYLEIHGPVDVALFEEALRRTVLEAETVQVRFTEDADGVWQFLAPDPHLHFFDHTDRADPVGDAVAWMDADVYRPMDLENGPLSVDALFKVAPDRFLYYQRNHHVIADGVSGRIFTDRLATVYSALVAGEEPPPGAFATLQQYLDDDAAYRASAAYLRDQEHWRARLADRPAPVGLTSGTAPASARPARATAHVEPALMDRMKELTRAHASTWPMALTAATAVYLHLVTGARTTPVGFPVMARKSKLLRETPGMVSNILALFVDVDPSVTFVDVLRRTTAEARNTLKHQRYRQEDVLRDLGLVRGAGQLANVVVNIMPFDYNVTFGGHGVTAHNLSNGVIDDVEITAYDRSDGKPVRIDLDGNEFLYREPEVAAHLDRLLRLLDRLVADPDAPLASFDLLADAERELALDGWNRTDAPLSDEDGVVRRVREHARSTPDAVAVVDDEGSTSYAELAGRAAALTRRLGEAGVGRGDVVALPTAPGRDFVVSVLAVFGAGAAYVPVDSDSPIARGRALLADSGARLVLASPAVASFAADLAGDVDLLLVSDEVAGSWPEPVGAGDDLAYVLFTSGSTGKPKGAMVTHRGMVNHLLTKVEDCRLSDVDTVVQNAPLTFDISIWQMLAPLMVGGTTRVVTRELAADPRALFDRTDAERVAVLEVVPSLLRAALESWEADGDRPGLASLRLLVATGEALPADLCVRWLEAFPAIPLMNAYGPTECADDVTHAFITSPDDVADGVPIGSALRNTRLYVLDDRLRPVPVGTPGELYVGGEGVGRGYLGDPGRTGAVFVPDPFTPRAGRRMYRTGDYVVRRPDGSLVFLERRDHQVKVRGHRIELGEVEAALAGHADVGALAVVVREDRPGDKRLVAYVTPADVDTAALRASAEAGLPGYMVPSAFVALDALPLTPNGKLDRHALPAPDSGAAGRAPRTPLEELLVAVFADVLGVERVGVDEGFFDLGGHSLLATRLISKVRAALGVELSLRSVFDHPTPAGLALVVDGASAARSRPTARPRPDVLPLSSAQRRLWFLHGLDEAGGTYNVPLPLRLTGPLDRDALLAALGDVVTRHEPLRTRYPEVDGEPVQQVLDAAEALRALPDHVETAAVADPAERMTAATGHRFDLTHGLPWRLWLFETGPDEHVLLLVVHHIAADGWSLAPLLRDLGTAYRARHAATTPEFTPLPLQYADYALWQREALGDEDDPDGALSRQVRFWRDRLAGLPEVLELPTDRPRPDVPSHRGARVPLTVDGELYARLTDIARETRTSVFMVLHAAVAALLTRLGAGTDIPLGTAVAGRSDEVLDDLVGFFVNTVVLRTDTSGDPSFEELLERVRQTDLAALAHQDVPFERLVEELNPRRSLARHPLFQVMLVLQNTPDPDVDLPGLNVAVADLRTAVAKFNLWFDLYETRDDSGAVTGVAGALEYALDLFDDAGARHLVTRLGTLLAAVAADPATPLARLGLLTPEERHAELVTWNDTARRVGSTSLAARFEAQAAATPDAPAVASDAGTLTYGQLDAEADRWAHRLAAAGVGTETPVALLVDRSPALVVMILAVLKAGGYYVPLHESYPVERLDFVLADLGAPVLVTDRAALPEGLTAPAHVLRTDERPPAAGPLNRRSHPDQLAYVMHTSGSTGVPKGVAVTHANVVELATDRLFTTPAHARVLLHSSHAFDASTYELWAPLLSGGTVVVAPPGVLDIATLGRVVTEHRVTALWLTAGLFRLVAEEAPTCLAGVREVWTGGDVVPAGAVARVRAHCPELTVVDGYGPTETTTFATRFALRPGEPDPEAMPIGLPMDNTRVHVLDADLGLTPPGAVGELYVAGTGLARGYLGRAGLTAERFVPNPYGPPGDRMYRTGDLVRRRPDGRLAFHGRADDQVKLRGFRIEPGEVEAVLARHPDVAHAVIAVRADHRGERRLVAYVVPAEGAAPDQAALREHVGDALPAYMVPSVFVELEALPLNGNGKVDRHALPAPTTTAASASRAAHGVEQTLCALFADVLGVPEVGVDDGFFDLGGHSLLAMRLISRVRAVLGVEAPIRAVFEHPTPAGLARALHDAAPARARVTARPRPDVVPLSAAQQRLWFLDRLDEAGGLYSVPLAVRLTGALDDAALLAAVADVVVRHEVLRTVFPEVDGAPRQAVLDPAAATALLSAATRRVGTTEDALPADLADAVRHKFDLADDLPVAVRLYRLAADHHVLLLLLHHVAADGWSLAPLLRDLGVAYRARHEGVAPEFTPLPVQYADYTLWQHDVLGSDEDERSALRAQLDHWRARLADLPDTLDLPTDRPRPSRPEHDGGSVPLRLDADVHARVARLAAAHGASTFMVLHAALSALLTRLGAGTDIPVGTPVAGRRDEALDDLVGFFVNTLVLRVDTSGEPAFGELLDRVRDTDLAAFAHQDVPFDRLVEELAPPRSLARHPLFQVLLALQNNADPDLDLPGVTPEVVDLPAGPAKFDLSFTLAERHEDGEPAGLHGELEFSRDLFDTDTAHRVATWFARLLDRATAEPARRIGELDLLAPGEADHLARGAAGPVGPVPDATVLAAFERFAAAGGDRTAVVADDVRLTAAEVERRANRLAHSLLRRGTAVGDVVAVVLPRSVDTVVALLAVLKAGAVYLPLDPDHPAERRRATLADARPALVVEGSVADHALPDVPDTAPTDADRTRPLTARDAAYVIYTSGSTGRPKGVVVEHGSLANLLRHHEEHVFTPVARRLGRDRLRSALTAPVAFDASWDPVLWLFAGHELHVIGDDARRDPAALVAHLRRERIDVIETTPSYVDHLVAHGLLDGPERFPSVVLLGGEAVPAHLWETLRGTPGLVALNFYGPTESTVDSMIADLADHAAPVIGTPVLNSRAHVLDAWLRPVPVGVPGELYLSGPNVARGYLDRPALTSHRFVADPFAAGGARMYRTGDLARRLPDGAVEFLGRVDSQVKVRGFRVEPGEVEAALRRHGGVDACAVLLRPDHGGTPRLVAYVTAAPGRELDTAALRSAVRAELPDYMVPAAVVVLDELPLSRNGKLDHAVLPAPAAPEPAPRTDGTRTAREEALCAVFADVLGLPDVGVDDSFFDLGGDSIGSIQLVSRARRAGLVFTPRDVFERKTVAELALVAVEPADARLVPDTTGSGPAVLTPVVRWFLDSGGTLDGFNQAQLVAVPAGLGRERLLGALDALLDHHDALRSRLARDDEGEWVYGIADPGAVRAADVTRRVDVTGLDDTARAAAVRAEADTAWRRLDPARGRLVQAVWFDAGPAHPGDLLLVVHHLAVDGVSWRILLPDLARAWHALAAGREPELEPVWTSWRRWSHLLHDAAHDPARADQLPYWTAVLDGPDPLLGARPLDPARDTVGTARTSEVRLTVEETAPLLTEVPAAFHAGVDDVLLTALALAVGRWRERRGRGAGTSVLLQVEGHGREDVVPDVELSRTVGWFTSVHPVRLDPGRVGWPELLAGGPAAGTALKRVKEQLRELPEKGVGYGLLRHLNADTAGKLAGLGAPQVAFNYLGRVDTAAPGGDRLWLPAPGFTAPVGHDDLPFVHAIEVTAVTEDTPVGPRLAATLAWPADLLADTEAADLAAAWRQALGGLVEHVRGTAAGGLTPSDLDLVPLSQDELDLLEDDEDESEDLDR</sequence>
<dbReference type="Gene3D" id="3.30.300.30">
    <property type="match status" value="3"/>
</dbReference>
<dbReference type="InterPro" id="IPR009081">
    <property type="entry name" value="PP-bd_ACP"/>
</dbReference>
<feature type="domain" description="Carrier" evidence="8">
    <location>
        <begin position="2012"/>
        <end position="2087"/>
    </location>
</feature>
<name>A0A543J7D9_9PSEU</name>